<evidence type="ECO:0000313" key="3">
    <source>
        <dbReference type="Proteomes" id="UP000001610"/>
    </source>
</evidence>
<gene>
    <name evidence="2" type="ORF">CCM_01735</name>
</gene>
<proteinExistence type="predicted"/>
<accession>G3J703</accession>
<reference evidence="2 3" key="1">
    <citation type="journal article" date="2011" name="Genome Biol.">
        <title>Genome sequence of the insect pathogenic fungus Cordyceps militaris, a valued traditional Chinese medicine.</title>
        <authorList>
            <person name="Zheng P."/>
            <person name="Xia Y."/>
            <person name="Xiao G."/>
            <person name="Xiong C."/>
            <person name="Hu X."/>
            <person name="Zhang S."/>
            <person name="Zheng H."/>
            <person name="Huang Y."/>
            <person name="Zhou Y."/>
            <person name="Wang S."/>
            <person name="Zhao G.P."/>
            <person name="Liu X."/>
            <person name="St Leger R.J."/>
            <person name="Wang C."/>
        </authorList>
    </citation>
    <scope>NUCLEOTIDE SEQUENCE [LARGE SCALE GENOMIC DNA]</scope>
    <source>
        <strain evidence="2 3">CM01</strain>
    </source>
</reference>
<dbReference type="Proteomes" id="UP000001610">
    <property type="component" value="Unassembled WGS sequence"/>
</dbReference>
<evidence type="ECO:0000256" key="1">
    <source>
        <dbReference type="SAM" id="MobiDB-lite"/>
    </source>
</evidence>
<sequence length="154" mass="17493">MANKSENSRWGLHQERGDKSKNPEDQRHDAAIEKRRRRRKEARNMSAESAEETRMWEKGNIVPPVAGAQNDDYPAALLSQSGCRALSFVLSRNLEPVSCNLGLCIPKTTLVVTAFGSGSVFATRDIHWHPSRFWLGGCHPRKRQLPPPTRRHRQ</sequence>
<dbReference type="HOGENOM" id="CLU_1704149_0_0_1"/>
<evidence type="ECO:0000313" key="2">
    <source>
        <dbReference type="EMBL" id="EGX97076.1"/>
    </source>
</evidence>
<dbReference type="EMBL" id="JH126399">
    <property type="protein sequence ID" value="EGX97076.1"/>
    <property type="molecule type" value="Genomic_DNA"/>
</dbReference>
<protein>
    <submittedName>
        <fullName evidence="2">Uncharacterized protein</fullName>
    </submittedName>
</protein>
<name>G3J703_CORMM</name>
<feature type="compositionally biased region" description="Basic and acidic residues" evidence="1">
    <location>
        <begin position="12"/>
        <end position="33"/>
    </location>
</feature>
<keyword evidence="3" id="KW-1185">Reference proteome</keyword>
<dbReference type="GeneID" id="18163765"/>
<dbReference type="KEGG" id="cmt:CCM_01735"/>
<dbReference type="InParanoid" id="G3J703"/>
<organism evidence="2 3">
    <name type="scientific">Cordyceps militaris (strain CM01)</name>
    <name type="common">Caterpillar fungus</name>
    <dbReference type="NCBI Taxonomy" id="983644"/>
    <lineage>
        <taxon>Eukaryota</taxon>
        <taxon>Fungi</taxon>
        <taxon>Dikarya</taxon>
        <taxon>Ascomycota</taxon>
        <taxon>Pezizomycotina</taxon>
        <taxon>Sordariomycetes</taxon>
        <taxon>Hypocreomycetidae</taxon>
        <taxon>Hypocreales</taxon>
        <taxon>Cordycipitaceae</taxon>
        <taxon>Cordyceps</taxon>
    </lineage>
</organism>
<feature type="region of interest" description="Disordered" evidence="1">
    <location>
        <begin position="1"/>
        <end position="56"/>
    </location>
</feature>
<dbReference type="RefSeq" id="XP_006666953.1">
    <property type="nucleotide sequence ID" value="XM_006666890.1"/>
</dbReference>
<dbReference type="AlphaFoldDB" id="G3J703"/>
<dbReference type="VEuPathDB" id="FungiDB:CCM_01735"/>